<feature type="chain" id="PRO_5030559757" description="SMP-LTD domain-containing protein" evidence="1">
    <location>
        <begin position="24"/>
        <end position="256"/>
    </location>
</feature>
<accession>A0A7S4FNR7</accession>
<gene>
    <name evidence="2" type="ORF">EGYM00163_LOCUS17101</name>
</gene>
<organism evidence="2">
    <name type="scientific">Eutreptiella gymnastica</name>
    <dbReference type="NCBI Taxonomy" id="73025"/>
    <lineage>
        <taxon>Eukaryota</taxon>
        <taxon>Discoba</taxon>
        <taxon>Euglenozoa</taxon>
        <taxon>Euglenida</taxon>
        <taxon>Spirocuta</taxon>
        <taxon>Euglenophyceae</taxon>
        <taxon>Eutreptiales</taxon>
        <taxon>Eutreptiaceae</taxon>
        <taxon>Eutreptiella</taxon>
    </lineage>
</organism>
<reference evidence="2" key="1">
    <citation type="submission" date="2021-01" db="EMBL/GenBank/DDBJ databases">
        <authorList>
            <person name="Corre E."/>
            <person name="Pelletier E."/>
            <person name="Niang G."/>
            <person name="Scheremetjew M."/>
            <person name="Finn R."/>
            <person name="Kale V."/>
            <person name="Holt S."/>
            <person name="Cochrane G."/>
            <person name="Meng A."/>
            <person name="Brown T."/>
            <person name="Cohen L."/>
        </authorList>
    </citation>
    <scope>NUCLEOTIDE SEQUENCE</scope>
    <source>
        <strain evidence="2">CCMP1594</strain>
    </source>
</reference>
<keyword evidence="1" id="KW-0732">Signal</keyword>
<evidence type="ECO:0000313" key="2">
    <source>
        <dbReference type="EMBL" id="CAE0805975.1"/>
    </source>
</evidence>
<name>A0A7S4FNR7_9EUGL</name>
<feature type="signal peptide" evidence="1">
    <location>
        <begin position="1"/>
        <end position="23"/>
    </location>
</feature>
<dbReference type="AlphaFoldDB" id="A0A7S4FNR7"/>
<evidence type="ECO:0000256" key="1">
    <source>
        <dbReference type="SAM" id="SignalP"/>
    </source>
</evidence>
<protein>
    <recommendedName>
        <fullName evidence="3">SMP-LTD domain-containing protein</fullName>
    </recommendedName>
</protein>
<dbReference type="EMBL" id="HBJA01048429">
    <property type="protein sequence ID" value="CAE0805975.1"/>
    <property type="molecule type" value="Transcribed_RNA"/>
</dbReference>
<proteinExistence type="predicted"/>
<sequence length="256" mass="28045">MIFFVIYVAPVVLIALWLMRKKPQPVVYSNVVVKDVSGLLQNKIFGETKSEDPAQKAHDNADGGPPSWGEKIVSGVASKTSGIIAPKISVAMPKEMKSKFEKKGIFIDAQPIFVEGNYFVLEITFQKITCITFGAIIFGDVGTSKAIFNTILPYVPSSFQDWFESQVIPYIIAPKMVHKMGPNTESDAASQGIAVEAKVVEAKDQAAYFYAKYAALFPKGMSFSDVHGSAAGVHEDVDKKGRMHLRKHLHLPGSPH</sequence>
<evidence type="ECO:0008006" key="3">
    <source>
        <dbReference type="Google" id="ProtNLM"/>
    </source>
</evidence>